<dbReference type="EMBL" id="DRZC01000003">
    <property type="protein sequence ID" value="HHQ79849.1"/>
    <property type="molecule type" value="Genomic_DNA"/>
</dbReference>
<evidence type="ECO:0000313" key="6">
    <source>
        <dbReference type="EMBL" id="HHQ79849.1"/>
    </source>
</evidence>
<evidence type="ECO:0000256" key="3">
    <source>
        <dbReference type="ARBA" id="ARBA00022840"/>
    </source>
</evidence>
<feature type="domain" description="ATP-grasp" evidence="5">
    <location>
        <begin position="95"/>
        <end position="283"/>
    </location>
</feature>
<dbReference type="Pfam" id="PF08443">
    <property type="entry name" value="RimK"/>
    <property type="match status" value="1"/>
</dbReference>
<dbReference type="GO" id="GO:0046872">
    <property type="term" value="F:metal ion binding"/>
    <property type="evidence" value="ECO:0007669"/>
    <property type="project" value="UniProtKB-KW"/>
</dbReference>
<dbReference type="GO" id="GO:0005524">
    <property type="term" value="F:ATP binding"/>
    <property type="evidence" value="ECO:0007669"/>
    <property type="project" value="UniProtKB-UniRule"/>
</dbReference>
<name>A0A7J3ZIH7_9CREN</name>
<dbReference type="InterPro" id="IPR011761">
    <property type="entry name" value="ATP-grasp"/>
</dbReference>
<keyword evidence="1" id="KW-0479">Metal-binding</keyword>
<dbReference type="InterPro" id="IPR016185">
    <property type="entry name" value="PreATP-grasp_dom_sf"/>
</dbReference>
<dbReference type="AlphaFoldDB" id="A0A7J3ZIH7"/>
<protein>
    <submittedName>
        <fullName evidence="6">RimK family alpha-L-glutamate ligase</fullName>
    </submittedName>
</protein>
<comment type="caution">
    <text evidence="6">The sequence shown here is derived from an EMBL/GenBank/DDBJ whole genome shotgun (WGS) entry which is preliminary data.</text>
</comment>
<sequence length="287" mass="31271">MEMTGSREVVLVVDVVRPEEKMLWHSLSALNLKPKILNVNQVPLKMTECPGEIALIRPVSMFKAVYAAAALEAGGCRCINSSFSILYAGDKILSLTTLMRHGLPVVESVIAMHPQAALQVLLSQKKPVIDKPPIGSWGRMVSLVKDSETAKMVVEHREAIPASQARIHIIQEYIDTGREDIRCFVVAGECLGCVKRIASDIEWRANVALGGRVEPLGEGVEELCELAIRAAGALKAFYAAVDILKPKGASTVLINEINGVPEFKAFQKATGIDVARALAEKVFEEFR</sequence>
<dbReference type="Gene3D" id="3.40.50.20">
    <property type="match status" value="1"/>
</dbReference>
<evidence type="ECO:0000256" key="4">
    <source>
        <dbReference type="PROSITE-ProRule" id="PRU00409"/>
    </source>
</evidence>
<reference evidence="6" key="1">
    <citation type="journal article" date="2020" name="mSystems">
        <title>Genome- and Community-Level Interaction Insights into Carbon Utilization and Element Cycling Functions of Hydrothermarchaeota in Hydrothermal Sediment.</title>
        <authorList>
            <person name="Zhou Z."/>
            <person name="Liu Y."/>
            <person name="Xu W."/>
            <person name="Pan J."/>
            <person name="Luo Z.H."/>
            <person name="Li M."/>
        </authorList>
    </citation>
    <scope>NUCLEOTIDE SEQUENCE [LARGE SCALE GENOMIC DNA]</scope>
    <source>
        <strain evidence="6">SpSt-1116</strain>
    </source>
</reference>
<keyword evidence="6" id="KW-0436">Ligase</keyword>
<dbReference type="SUPFAM" id="SSF56059">
    <property type="entry name" value="Glutathione synthetase ATP-binding domain-like"/>
    <property type="match status" value="1"/>
</dbReference>
<dbReference type="PANTHER" id="PTHR21621:SF2">
    <property type="entry name" value="COENZYME GAMMA-F420-2:ALPHA-L-GLUTAMATE LIGASE"/>
    <property type="match status" value="1"/>
</dbReference>
<dbReference type="PANTHER" id="PTHR21621">
    <property type="entry name" value="RIBOSOMAL PROTEIN S6 MODIFICATION PROTEIN"/>
    <property type="match status" value="1"/>
</dbReference>
<keyword evidence="2 4" id="KW-0547">Nucleotide-binding</keyword>
<proteinExistence type="predicted"/>
<dbReference type="GO" id="GO:0043774">
    <property type="term" value="F:coenzyme F420-2 alpha-glutamyl ligase activity"/>
    <property type="evidence" value="ECO:0007669"/>
    <property type="project" value="TreeGrafter"/>
</dbReference>
<organism evidence="6">
    <name type="scientific">Fervidicoccus fontis</name>
    <dbReference type="NCBI Taxonomy" id="683846"/>
    <lineage>
        <taxon>Archaea</taxon>
        <taxon>Thermoproteota</taxon>
        <taxon>Thermoprotei</taxon>
        <taxon>Fervidicoccales</taxon>
        <taxon>Fervidicoccaceae</taxon>
        <taxon>Fervidicoccus</taxon>
    </lineage>
</organism>
<keyword evidence="3 4" id="KW-0067">ATP-binding</keyword>
<dbReference type="Gene3D" id="3.30.1490.20">
    <property type="entry name" value="ATP-grasp fold, A domain"/>
    <property type="match status" value="1"/>
</dbReference>
<evidence type="ECO:0000256" key="2">
    <source>
        <dbReference type="ARBA" id="ARBA00022741"/>
    </source>
</evidence>
<accession>A0A7J3ZIH7</accession>
<dbReference type="NCBIfam" id="TIGR00768">
    <property type="entry name" value="rimK_fam"/>
    <property type="match status" value="1"/>
</dbReference>
<dbReference type="InterPro" id="IPR013815">
    <property type="entry name" value="ATP_grasp_subdomain_1"/>
</dbReference>
<dbReference type="InterPro" id="IPR013651">
    <property type="entry name" value="ATP-grasp_RimK-type"/>
</dbReference>
<evidence type="ECO:0000256" key="1">
    <source>
        <dbReference type="ARBA" id="ARBA00022723"/>
    </source>
</evidence>
<dbReference type="SUPFAM" id="SSF52440">
    <property type="entry name" value="PreATP-grasp domain"/>
    <property type="match status" value="1"/>
</dbReference>
<dbReference type="InterPro" id="IPR004666">
    <property type="entry name" value="Rp_bS6_RimK/Lys_biosynth_LsyX"/>
</dbReference>
<evidence type="ECO:0000259" key="5">
    <source>
        <dbReference type="PROSITE" id="PS50975"/>
    </source>
</evidence>
<dbReference type="PROSITE" id="PS50975">
    <property type="entry name" value="ATP_GRASP"/>
    <property type="match status" value="1"/>
</dbReference>
<dbReference type="Gene3D" id="3.30.470.20">
    <property type="entry name" value="ATP-grasp fold, B domain"/>
    <property type="match status" value="1"/>
</dbReference>
<gene>
    <name evidence="6" type="ORF">ENM78_00055</name>
</gene>
<dbReference type="GO" id="GO:0005737">
    <property type="term" value="C:cytoplasm"/>
    <property type="evidence" value="ECO:0007669"/>
    <property type="project" value="TreeGrafter"/>
</dbReference>